<proteinExistence type="predicted"/>
<sequence length="1426" mass="160084">MEAKVVFILIFSIVYSTIVCSTATPQLITLPEMYEVRDGEAFELHHDSVSGQRKTKVNLERLEVVRNDLVFGLPFESCIEEKMARDNKYSASDGHNSRFKEVHQQAGFHHVHRHSMPVRPHCVFDVFVPFYNSSRKARIPGEFCIPEHVTGGAAVGDYDGDGLEDIYFTVSHDTSVLYRNNGDGTFSDVTQDTGIGPRSLANGAVWADFDQDGDLDLYVTTVGDTRHYLYINYGGHFREEAMWRNCSMQTSDKRKLSGMTPNVGDFDRDGFVDIYVTEWIPQILGKPSTSRLLRNKGYLTPGYFEDVTSHTGVDMDDSFTGLPLNLGTYAFGSSFTDFDNDGWQELLVTADYGSSRMFWNTKRDNFSECTESCGIKAKQDAMGHAIGDWDNDGYLDWFSSAIWHNRTECSESGCKFDNKGNVLFRNLGSRRFKDATDQAGVVNGGWGWGAAFVDFDNNGFLDFVMTSGIDFPTTTTDDYFRANTLHLWKNLGAGHNGKTQEVSSVYGLNGTGQGRGLLKWDYDDDGDEDIIVCNNFGEPFFYQNLQMEPNNWIRIRVMHRCSRNHDKLCDSLGARVQVISESNHTQTQEIGSSTHFLGQSSLAAHFGLGPSMRSGNVTVKVRWPSIPIEVTYVDVPPNTRLRAILPSRRDHSGKTLSYSSLDKCFSLRLTGIVKQPAHSTATINPDGKTVQFQLNPGVNPAELGTEVFTYSVSLEPSPKNQSMTSTAICLVTFNHYRNGSHASSECMGGRRLGPAPSVTDERRLDGISYNQDHVWWGAAMENVARELPAMYADGIAMPAGTCTPDQRQTGHCRFLDGVNGFGSNRPSPRNVSNELFRQIESKISSRRLSDLHSHFGQFLAHDTDFSSPLPRYEFQGVVSDVWLPIEVPKGDVQFDSLNKGNIYLPFVRSTYNRCTGRSTDTPRQQVNKITSYIDGSVVYGESEERNRALREFKDGKMKVGPGDLIPDNTMAVANDNPVGRDPDSLLAAGDSRANVQPGLIALHTLFVREHNRLCDEYKRKYPMATDEQLFQAARRLVAAELQAITFREYLPSLLGGTKHIPPYQGYNRSVDAGMSNIMATAAFRFGHSQVNTHLWRYEENGTISPYGHLPMRDAYFAPERVKREGGIDPLFRGAVRQAAQEIDLKMVDDMRNVLFPSGRAPGLGLDLAAMNIQRGRDHGLPDYNSVRKAIGLKGISSFADVTKNEEVAYKIKDLYQDKNNIDLWVGGLAEDHEEGSELGPTFRTIVMRNFLRIRDGDRFWYERYLSKEEIDKVNSLTLGRIIRLNTGFKSAPDDLFFSTHYCAAVKDFQCITNSKNLTGNCVTFQHKLRTLERDLATCTQGSKASSPPKDNNISNNSRTVTLLIFFCVVHLLAATIFFVLFLKLWFKFRRRNLEVPCNAKSNAAFEMNNRSYRKNSLEPNNYSVIS</sequence>
<dbReference type="Gene3D" id="2.130.10.130">
    <property type="entry name" value="Integrin alpha, N-terminal"/>
    <property type="match status" value="2"/>
</dbReference>
<feature type="chain" id="PRO_5045038307" description="ASPIC/UnbV domain-containing protein" evidence="6">
    <location>
        <begin position="17"/>
        <end position="1426"/>
    </location>
</feature>
<organism evidence="8 9">
    <name type="scientific">Porites evermanni</name>
    <dbReference type="NCBI Taxonomy" id="104178"/>
    <lineage>
        <taxon>Eukaryota</taxon>
        <taxon>Metazoa</taxon>
        <taxon>Cnidaria</taxon>
        <taxon>Anthozoa</taxon>
        <taxon>Hexacorallia</taxon>
        <taxon>Scleractinia</taxon>
        <taxon>Fungiina</taxon>
        <taxon>Poritidae</taxon>
        <taxon>Porites</taxon>
    </lineage>
</organism>
<dbReference type="InterPro" id="IPR037120">
    <property type="entry name" value="Haem_peroxidase_sf_animal"/>
</dbReference>
<evidence type="ECO:0000256" key="5">
    <source>
        <dbReference type="SAM" id="Phobius"/>
    </source>
</evidence>
<keyword evidence="5" id="KW-0812">Transmembrane</keyword>
<evidence type="ECO:0000256" key="3">
    <source>
        <dbReference type="ARBA" id="ARBA00022729"/>
    </source>
</evidence>
<dbReference type="InterPro" id="IPR011519">
    <property type="entry name" value="UnbV_ASPIC"/>
</dbReference>
<dbReference type="PANTHER" id="PTHR11475">
    <property type="entry name" value="OXIDASE/PEROXIDASE"/>
    <property type="match status" value="1"/>
</dbReference>
<dbReference type="InterPro" id="IPR010255">
    <property type="entry name" value="Haem_peroxidase_sf"/>
</dbReference>
<gene>
    <name evidence="8" type="ORF">PEVE_00039098</name>
</gene>
<dbReference type="InterPro" id="IPR013517">
    <property type="entry name" value="FG-GAP"/>
</dbReference>
<keyword evidence="5" id="KW-1133">Transmembrane helix</keyword>
<dbReference type="EMBL" id="CALNXI010000681">
    <property type="protein sequence ID" value="CAH3032715.1"/>
    <property type="molecule type" value="Genomic_DNA"/>
</dbReference>
<evidence type="ECO:0000256" key="2">
    <source>
        <dbReference type="ARBA" id="ARBA00022525"/>
    </source>
</evidence>
<keyword evidence="4" id="KW-0325">Glycoprotein</keyword>
<dbReference type="Pfam" id="PF03098">
    <property type="entry name" value="An_peroxidase"/>
    <property type="match status" value="1"/>
</dbReference>
<evidence type="ECO:0000313" key="9">
    <source>
        <dbReference type="Proteomes" id="UP001159427"/>
    </source>
</evidence>
<dbReference type="Pfam" id="PF07593">
    <property type="entry name" value="UnbV_ASPIC"/>
    <property type="match status" value="1"/>
</dbReference>
<name>A0ABN8MP40_9CNID</name>
<dbReference type="InterPro" id="IPR028994">
    <property type="entry name" value="Integrin_alpha_N"/>
</dbReference>
<evidence type="ECO:0000313" key="8">
    <source>
        <dbReference type="EMBL" id="CAH3032715.1"/>
    </source>
</evidence>
<comment type="subcellular location">
    <subcellularLocation>
        <location evidence="1">Secreted</location>
    </subcellularLocation>
</comment>
<protein>
    <recommendedName>
        <fullName evidence="7">ASPIC/UnbV domain-containing protein</fullName>
    </recommendedName>
</protein>
<feature type="domain" description="ASPIC/UnbV" evidence="7">
    <location>
        <begin position="572"/>
        <end position="641"/>
    </location>
</feature>
<dbReference type="InterPro" id="IPR019791">
    <property type="entry name" value="Haem_peroxidase_animal"/>
</dbReference>
<dbReference type="Gene3D" id="1.10.640.10">
    <property type="entry name" value="Haem peroxidase domain superfamily, animal type"/>
    <property type="match status" value="1"/>
</dbReference>
<dbReference type="CDD" id="cd09822">
    <property type="entry name" value="peroxinectin_like_bacterial"/>
    <property type="match status" value="1"/>
</dbReference>
<dbReference type="PROSITE" id="PS50292">
    <property type="entry name" value="PEROXIDASE_3"/>
    <property type="match status" value="1"/>
</dbReference>
<reference evidence="8 9" key="1">
    <citation type="submission" date="2022-05" db="EMBL/GenBank/DDBJ databases">
        <authorList>
            <consortium name="Genoscope - CEA"/>
            <person name="William W."/>
        </authorList>
    </citation>
    <scope>NUCLEOTIDE SEQUENCE [LARGE SCALE GENOMIC DNA]</scope>
</reference>
<keyword evidence="5" id="KW-0472">Membrane</keyword>
<accession>A0ABN8MP40</accession>
<evidence type="ECO:0000259" key="7">
    <source>
        <dbReference type="Pfam" id="PF07593"/>
    </source>
</evidence>
<dbReference type="PRINTS" id="PR00457">
    <property type="entry name" value="ANPEROXIDASE"/>
</dbReference>
<evidence type="ECO:0000256" key="4">
    <source>
        <dbReference type="ARBA" id="ARBA00023180"/>
    </source>
</evidence>
<feature type="signal peptide" evidence="6">
    <location>
        <begin position="1"/>
        <end position="16"/>
    </location>
</feature>
<dbReference type="PANTHER" id="PTHR11475:SF4">
    <property type="entry name" value="CHORION PEROXIDASE"/>
    <property type="match status" value="1"/>
</dbReference>
<keyword evidence="3 6" id="KW-0732">Signal</keyword>
<keyword evidence="2" id="KW-0964">Secreted</keyword>
<evidence type="ECO:0000256" key="6">
    <source>
        <dbReference type="SAM" id="SignalP"/>
    </source>
</evidence>
<dbReference type="SUPFAM" id="SSF69318">
    <property type="entry name" value="Integrin alpha N-terminal domain"/>
    <property type="match status" value="1"/>
</dbReference>
<dbReference type="Pfam" id="PF13517">
    <property type="entry name" value="FG-GAP_3"/>
    <property type="match status" value="2"/>
</dbReference>
<keyword evidence="9" id="KW-1185">Reference proteome</keyword>
<feature type="transmembrane region" description="Helical" evidence="5">
    <location>
        <begin position="1360"/>
        <end position="1382"/>
    </location>
</feature>
<dbReference type="Proteomes" id="UP001159427">
    <property type="component" value="Unassembled WGS sequence"/>
</dbReference>
<dbReference type="SUPFAM" id="SSF48113">
    <property type="entry name" value="Heme-dependent peroxidases"/>
    <property type="match status" value="1"/>
</dbReference>
<comment type="caution">
    <text evidence="8">The sequence shown here is derived from an EMBL/GenBank/DDBJ whole genome shotgun (WGS) entry which is preliminary data.</text>
</comment>
<evidence type="ECO:0000256" key="1">
    <source>
        <dbReference type="ARBA" id="ARBA00004613"/>
    </source>
</evidence>